<dbReference type="InterPro" id="IPR016461">
    <property type="entry name" value="COMT-like"/>
</dbReference>
<evidence type="ECO:0000256" key="2">
    <source>
        <dbReference type="ARBA" id="ARBA00022679"/>
    </source>
</evidence>
<protein>
    <submittedName>
        <fullName evidence="7">SAM-dependent methyltransferase</fullName>
    </submittedName>
</protein>
<dbReference type="AlphaFoldDB" id="A0A3D9C2D3"/>
<feature type="active site" description="Proton acceptor" evidence="4">
    <location>
        <position position="250"/>
    </location>
</feature>
<dbReference type="GO" id="GO:0032259">
    <property type="term" value="P:methylation"/>
    <property type="evidence" value="ECO:0007669"/>
    <property type="project" value="UniProtKB-KW"/>
</dbReference>
<dbReference type="Pfam" id="PF08100">
    <property type="entry name" value="Dimerisation"/>
    <property type="match status" value="1"/>
</dbReference>
<dbReference type="PANTHER" id="PTHR43712">
    <property type="entry name" value="PUTATIVE (AFU_ORTHOLOGUE AFUA_4G14580)-RELATED"/>
    <property type="match status" value="1"/>
</dbReference>
<dbReference type="Pfam" id="PF00891">
    <property type="entry name" value="Methyltransf_2"/>
    <property type="match status" value="1"/>
</dbReference>
<dbReference type="Gene3D" id="1.10.10.10">
    <property type="entry name" value="Winged helix-like DNA-binding domain superfamily/Winged helix DNA-binding domain"/>
    <property type="match status" value="1"/>
</dbReference>
<evidence type="ECO:0000256" key="3">
    <source>
        <dbReference type="ARBA" id="ARBA00022691"/>
    </source>
</evidence>
<dbReference type="SUPFAM" id="SSF46785">
    <property type="entry name" value="Winged helix' DNA-binding domain"/>
    <property type="match status" value="1"/>
</dbReference>
<dbReference type="InterPro" id="IPR036388">
    <property type="entry name" value="WH-like_DNA-bd_sf"/>
</dbReference>
<keyword evidence="2 7" id="KW-0808">Transferase</keyword>
<proteinExistence type="predicted"/>
<dbReference type="InterPro" id="IPR036390">
    <property type="entry name" value="WH_DNA-bd_sf"/>
</dbReference>
<evidence type="ECO:0000259" key="6">
    <source>
        <dbReference type="Pfam" id="PF08100"/>
    </source>
</evidence>
<evidence type="ECO:0000313" key="8">
    <source>
        <dbReference type="Proteomes" id="UP000256686"/>
    </source>
</evidence>
<dbReference type="SUPFAM" id="SSF53335">
    <property type="entry name" value="S-adenosyl-L-methionine-dependent methyltransferases"/>
    <property type="match status" value="1"/>
</dbReference>
<dbReference type="InterPro" id="IPR012967">
    <property type="entry name" value="COMT_dimerisation"/>
</dbReference>
<keyword evidence="1 7" id="KW-0489">Methyltransferase</keyword>
<feature type="domain" description="O-methyltransferase C-terminal" evidence="5">
    <location>
        <begin position="115"/>
        <end position="322"/>
    </location>
</feature>
<reference evidence="8" key="1">
    <citation type="submission" date="2018-06" db="EMBL/GenBank/DDBJ databases">
        <authorList>
            <person name="Lum Nde A."/>
            <person name="Hugo C."/>
        </authorList>
    </citation>
    <scope>NUCLEOTIDE SEQUENCE [LARGE SCALE GENOMIC DNA]</scope>
    <source>
        <strain evidence="8">1_F178</strain>
    </source>
</reference>
<comment type="caution">
    <text evidence="7">The sequence shown here is derived from an EMBL/GenBank/DDBJ whole genome shotgun (WGS) entry which is preliminary data.</text>
</comment>
<dbReference type="PROSITE" id="PS51683">
    <property type="entry name" value="SAM_OMT_II"/>
    <property type="match status" value="1"/>
</dbReference>
<dbReference type="PIRSF" id="PIRSF005739">
    <property type="entry name" value="O-mtase"/>
    <property type="match status" value="1"/>
</dbReference>
<accession>A0A3D9C2D3</accession>
<dbReference type="GO" id="GO:0008171">
    <property type="term" value="F:O-methyltransferase activity"/>
    <property type="evidence" value="ECO:0007669"/>
    <property type="project" value="InterPro"/>
</dbReference>
<feature type="domain" description="O-methyltransferase dimerisation" evidence="6">
    <location>
        <begin position="18"/>
        <end position="90"/>
    </location>
</feature>
<evidence type="ECO:0000313" key="7">
    <source>
        <dbReference type="EMBL" id="REC59706.1"/>
    </source>
</evidence>
<evidence type="ECO:0000256" key="4">
    <source>
        <dbReference type="PIRSR" id="PIRSR005739-1"/>
    </source>
</evidence>
<keyword evidence="3" id="KW-0949">S-adenosyl-L-methionine</keyword>
<evidence type="ECO:0000259" key="5">
    <source>
        <dbReference type="Pfam" id="PF00891"/>
    </source>
</evidence>
<keyword evidence="8" id="KW-1185">Reference proteome</keyword>
<dbReference type="InterPro" id="IPR029063">
    <property type="entry name" value="SAM-dependent_MTases_sf"/>
</dbReference>
<dbReference type="PANTHER" id="PTHR43712:SF2">
    <property type="entry name" value="O-METHYLTRANSFERASE CICE"/>
    <property type="match status" value="1"/>
</dbReference>
<dbReference type="Gene3D" id="3.40.50.150">
    <property type="entry name" value="Vaccinia Virus protein VP39"/>
    <property type="match status" value="1"/>
</dbReference>
<sequence>MTMKKQPVKPEFTLKMFEVLGGVWLAGCVKTAAELNIADHLADGSKTISSLAKETHSNEKALYRIMRALSSVGIFEESENQTFALNDFGAALQTDVPGTAKNFVLTIMNEHFPAYGELTYGVQTGKIPFDHIHGLPLWDYYKQYPEIGENFGKGMTGMSGTELKGIMENYDFSPYKKIVDIGGGNGVMMYAILNVAPGSSGIIFDEENVIQKTTELIPQDLKERCSVAIGSFFEKVPEGADLYTMKWIIHDWSDDECVQILKVCYEAMPKGAKLLIIDAVIPDDSLNQPHIAKLLDIVMLACLTGRERTLSEFKVLLEKSGLQFNRLVQIGTEAKSIIECEKI</sequence>
<dbReference type="GO" id="GO:0046983">
    <property type="term" value="F:protein dimerization activity"/>
    <property type="evidence" value="ECO:0007669"/>
    <property type="project" value="InterPro"/>
</dbReference>
<organism evidence="7 8">
    <name type="scientific">Chryseobacterium pennae</name>
    <dbReference type="NCBI Taxonomy" id="2258962"/>
    <lineage>
        <taxon>Bacteria</taxon>
        <taxon>Pseudomonadati</taxon>
        <taxon>Bacteroidota</taxon>
        <taxon>Flavobacteriia</taxon>
        <taxon>Flavobacteriales</taxon>
        <taxon>Weeksellaceae</taxon>
        <taxon>Chryseobacterium group</taxon>
        <taxon>Chryseobacterium</taxon>
    </lineage>
</organism>
<gene>
    <name evidence="7" type="ORF">DRF65_24425</name>
</gene>
<name>A0A3D9C2D3_9FLAO</name>
<evidence type="ECO:0000256" key="1">
    <source>
        <dbReference type="ARBA" id="ARBA00022603"/>
    </source>
</evidence>
<dbReference type="InterPro" id="IPR001077">
    <property type="entry name" value="COMT_C"/>
</dbReference>
<dbReference type="Proteomes" id="UP000256686">
    <property type="component" value="Unassembled WGS sequence"/>
</dbReference>
<dbReference type="Gene3D" id="1.10.287.1350">
    <property type="match status" value="1"/>
</dbReference>
<dbReference type="EMBL" id="QNVT01000033">
    <property type="protein sequence ID" value="REC59706.1"/>
    <property type="molecule type" value="Genomic_DNA"/>
</dbReference>